<dbReference type="Gene3D" id="2.60.40.10">
    <property type="entry name" value="Immunoglobulins"/>
    <property type="match status" value="1"/>
</dbReference>
<evidence type="ECO:0000256" key="2">
    <source>
        <dbReference type="SAM" id="SignalP"/>
    </source>
</evidence>
<gene>
    <name evidence="4" type="ORF">HBA54_13540</name>
</gene>
<comment type="caution">
    <text evidence="4">The sequence shown here is derived from an EMBL/GenBank/DDBJ whole genome shotgun (WGS) entry which is preliminary data.</text>
</comment>
<evidence type="ECO:0000313" key="5">
    <source>
        <dbReference type="Proteomes" id="UP000761264"/>
    </source>
</evidence>
<dbReference type="RefSeq" id="WP_167225386.1">
    <property type="nucleotide sequence ID" value="NZ_JAAQPH010000009.1"/>
</dbReference>
<dbReference type="Proteomes" id="UP000761264">
    <property type="component" value="Unassembled WGS sequence"/>
</dbReference>
<reference evidence="4" key="1">
    <citation type="submission" date="2020-03" db="EMBL/GenBank/DDBJ databases">
        <title>Genome of Pelagibius litoralis DSM 21314T.</title>
        <authorList>
            <person name="Wang G."/>
        </authorList>
    </citation>
    <scope>NUCLEOTIDE SEQUENCE</scope>
    <source>
        <strain evidence="4">DSM 21314</strain>
    </source>
</reference>
<feature type="signal peptide" evidence="2">
    <location>
        <begin position="1"/>
        <end position="24"/>
    </location>
</feature>
<evidence type="ECO:0000259" key="3">
    <source>
        <dbReference type="Pfam" id="PF07705"/>
    </source>
</evidence>
<protein>
    <recommendedName>
        <fullName evidence="3">CARDB domain-containing protein</fullName>
    </recommendedName>
</protein>
<evidence type="ECO:0000256" key="1">
    <source>
        <dbReference type="SAM" id="MobiDB-lite"/>
    </source>
</evidence>
<accession>A0A967EY87</accession>
<name>A0A967EY87_9PROT</name>
<dbReference type="InterPro" id="IPR013783">
    <property type="entry name" value="Ig-like_fold"/>
</dbReference>
<dbReference type="Pfam" id="PF07705">
    <property type="entry name" value="CARDB"/>
    <property type="match status" value="1"/>
</dbReference>
<keyword evidence="2" id="KW-0732">Signal</keyword>
<dbReference type="InterPro" id="IPR011635">
    <property type="entry name" value="CARDB"/>
</dbReference>
<keyword evidence="5" id="KW-1185">Reference proteome</keyword>
<sequence length="193" mass="20370">MIKNLILASATAVTALTFSAPEFAGGSQAAAGMTAQSAQLKAGPAKQQPPTRKPTDLPGAGAADDYKPAPYVDLYGTFGFPLGLEGTPGAFFCAPLFTGDTKSEFVQIKVRNQGTKAAGPVRVVFEFPGSGRVAQTMPMNNLNGTYVYQANIPANAWKNGKVDFTMRIDHPNKVAESNENNNVYSSFCTDPNA</sequence>
<evidence type="ECO:0000313" key="4">
    <source>
        <dbReference type="EMBL" id="NIA69619.1"/>
    </source>
</evidence>
<feature type="region of interest" description="Disordered" evidence="1">
    <location>
        <begin position="35"/>
        <end position="62"/>
    </location>
</feature>
<dbReference type="EMBL" id="JAAQPH010000009">
    <property type="protein sequence ID" value="NIA69619.1"/>
    <property type="molecule type" value="Genomic_DNA"/>
</dbReference>
<proteinExistence type="predicted"/>
<feature type="chain" id="PRO_5037467114" description="CARDB domain-containing protein" evidence="2">
    <location>
        <begin position="25"/>
        <end position="193"/>
    </location>
</feature>
<dbReference type="AlphaFoldDB" id="A0A967EY87"/>
<feature type="domain" description="CARDB" evidence="3">
    <location>
        <begin position="106"/>
        <end position="185"/>
    </location>
</feature>
<organism evidence="4 5">
    <name type="scientific">Pelagibius litoralis</name>
    <dbReference type="NCBI Taxonomy" id="374515"/>
    <lineage>
        <taxon>Bacteria</taxon>
        <taxon>Pseudomonadati</taxon>
        <taxon>Pseudomonadota</taxon>
        <taxon>Alphaproteobacteria</taxon>
        <taxon>Rhodospirillales</taxon>
        <taxon>Rhodovibrionaceae</taxon>
        <taxon>Pelagibius</taxon>
    </lineage>
</organism>